<protein>
    <submittedName>
        <fullName evidence="1">Uncharacterized protein</fullName>
    </submittedName>
</protein>
<reference evidence="1" key="1">
    <citation type="submission" date="2023-03" db="UniProtKB">
        <authorList>
            <consortium name="EnsemblPlants"/>
        </authorList>
    </citation>
    <scope>IDENTIFICATION</scope>
</reference>
<dbReference type="Gramene" id="MELO3C003954.2.1">
    <property type="protein sequence ID" value="MELO3C003954.2.1"/>
    <property type="gene ID" value="MELO3C003954.2"/>
</dbReference>
<dbReference type="EnsemblPlants" id="MELO3C003954.2.1">
    <property type="protein sequence ID" value="MELO3C003954.2.1"/>
    <property type="gene ID" value="MELO3C003954.2"/>
</dbReference>
<sequence>MADNDVKLEDWEMQIEDGRDRVSYNDGETRWETAEVDATSDADKRWGYTNRRIFVDKKGR</sequence>
<evidence type="ECO:0000313" key="1">
    <source>
        <dbReference type="EnsemblPlants" id="MELO3C003954.2.1"/>
    </source>
</evidence>
<proteinExistence type="predicted"/>
<organism evidence="1">
    <name type="scientific">Cucumis melo</name>
    <name type="common">Muskmelon</name>
    <dbReference type="NCBI Taxonomy" id="3656"/>
    <lineage>
        <taxon>Eukaryota</taxon>
        <taxon>Viridiplantae</taxon>
        <taxon>Streptophyta</taxon>
        <taxon>Embryophyta</taxon>
        <taxon>Tracheophyta</taxon>
        <taxon>Spermatophyta</taxon>
        <taxon>Magnoliopsida</taxon>
        <taxon>eudicotyledons</taxon>
        <taxon>Gunneridae</taxon>
        <taxon>Pentapetalae</taxon>
        <taxon>rosids</taxon>
        <taxon>fabids</taxon>
        <taxon>Cucurbitales</taxon>
        <taxon>Cucurbitaceae</taxon>
        <taxon>Benincaseae</taxon>
        <taxon>Cucumis</taxon>
    </lineage>
</organism>
<name>A0A9I9CIA3_CUCME</name>
<accession>A0A9I9CIA3</accession>
<dbReference type="AlphaFoldDB" id="A0A9I9CIA3"/>